<dbReference type="Gene3D" id="3.90.550.10">
    <property type="entry name" value="Spore Coat Polysaccharide Biosynthesis Protein SpsA, Chain A"/>
    <property type="match status" value="1"/>
</dbReference>
<dbReference type="PANTHER" id="PTHR46039:SF5">
    <property type="entry name" value="SUCROSE-PHOSPHATE SYNTHASE 3-RELATED"/>
    <property type="match status" value="1"/>
</dbReference>
<reference evidence="11 12" key="1">
    <citation type="journal article" date="2023" name="Commun. Biol.">
        <title>Reorganization of the ancestral sex-determining regions during the evolution of trioecy in Pleodorina starrii.</title>
        <authorList>
            <person name="Takahashi K."/>
            <person name="Suzuki S."/>
            <person name="Kawai-Toyooka H."/>
            <person name="Yamamoto K."/>
            <person name="Hamaji T."/>
            <person name="Ootsuki R."/>
            <person name="Yamaguchi H."/>
            <person name="Kawachi M."/>
            <person name="Higashiyama T."/>
            <person name="Nozaki H."/>
        </authorList>
    </citation>
    <scope>NUCLEOTIDE SEQUENCE [LARGE SCALE GENOMIC DNA]</scope>
    <source>
        <strain evidence="11 12">NIES-4479</strain>
    </source>
</reference>
<dbReference type="Pfam" id="PF00535">
    <property type="entry name" value="Glycos_transf_2"/>
    <property type="match status" value="1"/>
</dbReference>
<name>A0A9W6C1G9_9CHLO</name>
<evidence type="ECO:0000259" key="8">
    <source>
        <dbReference type="Pfam" id="PF04101"/>
    </source>
</evidence>
<protein>
    <recommendedName>
        <fullName evidence="2">sucrose-phosphate synthase</fullName>
        <ecNumber evidence="2">2.4.1.14</ecNumber>
    </recommendedName>
</protein>
<evidence type="ECO:0000259" key="7">
    <source>
        <dbReference type="Pfam" id="PF00535"/>
    </source>
</evidence>
<keyword evidence="12" id="KW-1185">Reference proteome</keyword>
<dbReference type="SUPFAM" id="SSF53756">
    <property type="entry name" value="UDP-Glycosyltransferase/glycogen phosphorylase"/>
    <property type="match status" value="2"/>
</dbReference>
<dbReference type="Gene3D" id="3.40.50.2000">
    <property type="entry name" value="Glycogen Phosphorylase B"/>
    <property type="match status" value="3"/>
</dbReference>
<dbReference type="InterPro" id="IPR006379">
    <property type="entry name" value="HAD-SF_hydro_IIB"/>
</dbReference>
<evidence type="ECO:0000256" key="1">
    <source>
        <dbReference type="ARBA" id="ARBA00006530"/>
    </source>
</evidence>
<feature type="domain" description="Glycosyl transferase family 1" evidence="6">
    <location>
        <begin position="226"/>
        <end position="389"/>
    </location>
</feature>
<evidence type="ECO:0000256" key="2">
    <source>
        <dbReference type="ARBA" id="ARBA00012536"/>
    </source>
</evidence>
<dbReference type="Proteomes" id="UP001165080">
    <property type="component" value="Unassembled WGS sequence"/>
</dbReference>
<accession>A0A9W6C1G9</accession>
<keyword evidence="4" id="KW-0808">Transferase</keyword>
<dbReference type="SUPFAM" id="SSF56784">
    <property type="entry name" value="HAD-like"/>
    <property type="match status" value="1"/>
</dbReference>
<dbReference type="InterPro" id="IPR029044">
    <property type="entry name" value="Nucleotide-diphossugar_trans"/>
</dbReference>
<evidence type="ECO:0000259" key="9">
    <source>
        <dbReference type="Pfam" id="PF05116"/>
    </source>
</evidence>
<dbReference type="GO" id="GO:0046524">
    <property type="term" value="F:sucrose-phosphate synthase activity"/>
    <property type="evidence" value="ECO:0007669"/>
    <property type="project" value="UniProtKB-EC"/>
</dbReference>
<evidence type="ECO:0000256" key="5">
    <source>
        <dbReference type="ARBA" id="ARBA00047471"/>
    </source>
</evidence>
<feature type="domain" description="Glycosyl transferase family 28 C-terminal" evidence="8">
    <location>
        <begin position="907"/>
        <end position="966"/>
    </location>
</feature>
<feature type="domain" description="Glycosyltransferase subfamily 4-like N-terminal" evidence="10">
    <location>
        <begin position="26"/>
        <end position="192"/>
    </location>
</feature>
<gene>
    <name evidence="11" type="primary">PLESTB003138</name>
    <name evidence="11" type="ORF">PLESTB_001844100</name>
</gene>
<dbReference type="CDD" id="cd00761">
    <property type="entry name" value="Glyco_tranf_GTA_type"/>
    <property type="match status" value="1"/>
</dbReference>
<dbReference type="InterPro" id="IPR001173">
    <property type="entry name" value="Glyco_trans_2-like"/>
</dbReference>
<dbReference type="InterPro" id="IPR007235">
    <property type="entry name" value="Glyco_trans_28_C"/>
</dbReference>
<sequence>MHILHLALGGCLKAAPVRYGVTEDTGGHIAYVLGAAMAQAALPQVASVDIVTRAFDGMDPIHAQAVEEVAPGCRILRLSTANRAYLAKEALEAELPALAEAFCAMLGGMSQKPDVIHAHFADAARLARTAQKRFGIPWIYTPHSLALQKDPAAASRPDLRDRIAAERSAVEGAAAIIVSSRDEAERQLRPYGKAAEGRSHCVSPGVTLLPDAGSAAADALLAPFLRRPDRPIVLAVARPVAKKNLAGLVDAYAASPELQDRANLVILAGLRDGIDGGPAEQAQVLRGLFDRIDRHGLWGKVALPPRHDAGQLRALYARAAQGGVFVNPALHEPFGLTLVEAAQAGVPVVATRNGGPVDIVAQLGHGALVDPGDAAQVAAACLRMMDDPQGAIRAQARALEAFDWRDWARRSVAICRNLQRAAPLPRRAVRRILASDIDGTLTGCPVAAARFVDWHAQRDDGLLFAVATGRSVSQARRVLADWALPRPDLFITSVGSEIWRWGAGDRLHPCTDYAALLDADWDRDAVQAVLQARTPVWQAGYEQRRWKLSLLGTAAQAAGIERDLARAGLAARVIASHGEFIDVLPQAAGKAAALRFEATRRGLDLRHCIAAGDSGNDADMLAASGASILPSNAYAELAHLRGRGIYQSRYHHAAGVIDGLAQLGLGRGHAERCAAIVNALPTDRPVTIFCARDDIFPPLTARARIVTIPSLFERTGAECDMDHVPTPDTLHCAPLGWPGIRQAMGRIAGWFASDDPALMICDVSAEIAQLSRICSVPHVKILQHGDRGDQGHQAAYSGAVGLLAPFSAALAQPDWQPLADRIHYAPGLGIPTITPPDRAEARRALGLDPDRPVALLVSGAGGTGFAQAPMGVAARAFPDWHWMTIGTTQPDWHATQGGNLTHRGWVDDPATHVAAADLVISSTGNTTCAQVLAAGRPWIVVPEWRYFDEQRLKAEALARAGVALHLPHLPSSAHAWRAAVARAMDGHDPAAQARLVTADPAADTARWLETLARDLWSPCMIHVSALTIAAGREAHLRNVVAGFQAQQHKPSELIIGVMQDADYTDLPRTDFPIRQIRVTAPELPLSAARNAVADAATGDMLVFVDVDCIPAPDFISGYLDRMADRRGLFMGEVMYLPQGGTDGGLDFDRFADNAVKHSDRQGPPASGVAACADYRCFWSLNFAMWRQDWLDGPRFDESFTGYGGEDTDFGRAWSDGGAPIWWIAGGRVYHQYHPHCMPPVHHLHSVLRNTEIFARKWGHRTMEHWLYAFQLMGLIRNAPEGLQLLREPGPTEFALCEQQGHMPYANSRRVIDHLHRLAEDDRMTTERVAREQSALLMPAAE</sequence>
<evidence type="ECO:0000259" key="6">
    <source>
        <dbReference type="Pfam" id="PF00534"/>
    </source>
</evidence>
<dbReference type="PANTHER" id="PTHR46039">
    <property type="entry name" value="SUCROSE-PHOSPHATE SYNTHASE 3-RELATED"/>
    <property type="match status" value="1"/>
</dbReference>
<dbReference type="Pfam" id="PF00534">
    <property type="entry name" value="Glycos_transf_1"/>
    <property type="match status" value="1"/>
</dbReference>
<evidence type="ECO:0000313" key="11">
    <source>
        <dbReference type="EMBL" id="GLC62132.1"/>
    </source>
</evidence>
<evidence type="ECO:0000313" key="12">
    <source>
        <dbReference type="Proteomes" id="UP001165080"/>
    </source>
</evidence>
<comment type="caution">
    <text evidence="11">The sequence shown here is derived from an EMBL/GenBank/DDBJ whole genome shotgun (WGS) entry which is preliminary data.</text>
</comment>
<dbReference type="Gene3D" id="3.90.1070.10">
    <property type="match status" value="1"/>
</dbReference>
<comment type="catalytic activity">
    <reaction evidence="5">
        <text>beta-D-fructose 6-phosphate + UDP-alpha-D-glucose = sucrose 6(F)-phosphate + UDP + H(+)</text>
        <dbReference type="Rhea" id="RHEA:22172"/>
        <dbReference type="ChEBI" id="CHEBI:15378"/>
        <dbReference type="ChEBI" id="CHEBI:57634"/>
        <dbReference type="ChEBI" id="CHEBI:57723"/>
        <dbReference type="ChEBI" id="CHEBI:58223"/>
        <dbReference type="ChEBI" id="CHEBI:58885"/>
        <dbReference type="EC" id="2.4.1.14"/>
    </reaction>
</comment>
<evidence type="ECO:0000256" key="4">
    <source>
        <dbReference type="ARBA" id="ARBA00022679"/>
    </source>
</evidence>
<dbReference type="Pfam" id="PF13579">
    <property type="entry name" value="Glyco_trans_4_4"/>
    <property type="match status" value="1"/>
</dbReference>
<dbReference type="SFLD" id="SFLDG01141">
    <property type="entry name" value="C2.B.1:_Sucrose_Phosphatase_Li"/>
    <property type="match status" value="1"/>
</dbReference>
<dbReference type="EC" id="2.4.1.14" evidence="2"/>
<dbReference type="Pfam" id="PF04101">
    <property type="entry name" value="Glyco_tran_28_C"/>
    <property type="match status" value="1"/>
</dbReference>
<dbReference type="Pfam" id="PF05116">
    <property type="entry name" value="S6PP"/>
    <property type="match status" value="1"/>
</dbReference>
<comment type="similarity">
    <text evidence="1">Belongs to the glycosyltransferase 1 family.</text>
</comment>
<dbReference type="InterPro" id="IPR001296">
    <property type="entry name" value="Glyco_trans_1"/>
</dbReference>
<dbReference type="InterPro" id="IPR028098">
    <property type="entry name" value="Glyco_trans_4-like_N"/>
</dbReference>
<evidence type="ECO:0000259" key="10">
    <source>
        <dbReference type="Pfam" id="PF13579"/>
    </source>
</evidence>
<evidence type="ECO:0000256" key="3">
    <source>
        <dbReference type="ARBA" id="ARBA00022676"/>
    </source>
</evidence>
<dbReference type="InterPro" id="IPR023214">
    <property type="entry name" value="HAD_sf"/>
</dbReference>
<dbReference type="Gene3D" id="3.40.50.1000">
    <property type="entry name" value="HAD superfamily/HAD-like"/>
    <property type="match status" value="1"/>
</dbReference>
<dbReference type="SFLD" id="SFLDS00003">
    <property type="entry name" value="Haloacid_Dehalogenase"/>
    <property type="match status" value="1"/>
</dbReference>
<dbReference type="NCBIfam" id="TIGR01484">
    <property type="entry name" value="HAD-SF-IIB"/>
    <property type="match status" value="1"/>
</dbReference>
<feature type="domain" description="Glycosyltransferase 2-like" evidence="7">
    <location>
        <begin position="1030"/>
        <end position="1139"/>
    </location>
</feature>
<proteinExistence type="inferred from homology"/>
<feature type="domain" description="Sucrose phosphatase-like" evidence="9">
    <location>
        <begin position="430"/>
        <end position="661"/>
    </location>
</feature>
<dbReference type="InterPro" id="IPR006380">
    <property type="entry name" value="SPP-like_dom"/>
</dbReference>
<dbReference type="EMBL" id="BRXU01000058">
    <property type="protein sequence ID" value="GLC62132.1"/>
    <property type="molecule type" value="Genomic_DNA"/>
</dbReference>
<dbReference type="InterPro" id="IPR036412">
    <property type="entry name" value="HAD-like_sf"/>
</dbReference>
<dbReference type="SUPFAM" id="SSF53448">
    <property type="entry name" value="Nucleotide-diphospho-sugar transferases"/>
    <property type="match status" value="1"/>
</dbReference>
<dbReference type="SFLD" id="SFLDG01140">
    <property type="entry name" value="C2.B:_Phosphomannomutase_and_P"/>
    <property type="match status" value="1"/>
</dbReference>
<keyword evidence="3" id="KW-0328">Glycosyltransferase</keyword>
<dbReference type="InterPro" id="IPR044161">
    <property type="entry name" value="SPS"/>
</dbReference>
<organism evidence="11 12">
    <name type="scientific">Pleodorina starrii</name>
    <dbReference type="NCBI Taxonomy" id="330485"/>
    <lineage>
        <taxon>Eukaryota</taxon>
        <taxon>Viridiplantae</taxon>
        <taxon>Chlorophyta</taxon>
        <taxon>core chlorophytes</taxon>
        <taxon>Chlorophyceae</taxon>
        <taxon>CS clade</taxon>
        <taxon>Chlamydomonadales</taxon>
        <taxon>Volvocaceae</taxon>
        <taxon>Pleodorina</taxon>
    </lineage>
</organism>